<evidence type="ECO:0000313" key="1">
    <source>
        <dbReference type="EMBL" id="CCT70744.1"/>
    </source>
</evidence>
<dbReference type="STRING" id="1279085.S0E765"/>
<evidence type="ECO:0000313" key="2">
    <source>
        <dbReference type="Proteomes" id="UP000016800"/>
    </source>
</evidence>
<name>S0E765_GIBF5</name>
<protein>
    <submittedName>
        <fullName evidence="1">Uncharacterized protein</fullName>
    </submittedName>
</protein>
<dbReference type="PROSITE" id="PS51257">
    <property type="entry name" value="PROKAR_LIPOPROTEIN"/>
    <property type="match status" value="1"/>
</dbReference>
<gene>
    <name evidence="1" type="ORF">FFUJ_05862</name>
</gene>
<organism evidence="1 2">
    <name type="scientific">Gibberella fujikuroi (strain CBS 195.34 / IMI 58289 / NRRL A-6831)</name>
    <name type="common">Bakanae and foot rot disease fungus</name>
    <name type="synonym">Fusarium fujikuroi</name>
    <dbReference type="NCBI Taxonomy" id="1279085"/>
    <lineage>
        <taxon>Eukaryota</taxon>
        <taxon>Fungi</taxon>
        <taxon>Dikarya</taxon>
        <taxon>Ascomycota</taxon>
        <taxon>Pezizomycotina</taxon>
        <taxon>Sordariomycetes</taxon>
        <taxon>Hypocreomycetidae</taxon>
        <taxon>Hypocreales</taxon>
        <taxon>Nectriaceae</taxon>
        <taxon>Fusarium</taxon>
        <taxon>Fusarium fujikuroi species complex</taxon>
    </lineage>
</organism>
<dbReference type="VEuPathDB" id="FungiDB:FFUJ_05862"/>
<dbReference type="AlphaFoldDB" id="S0E765"/>
<accession>S0E765</accession>
<dbReference type="EMBL" id="HF679028">
    <property type="protein sequence ID" value="CCT70744.1"/>
    <property type="molecule type" value="Genomic_DNA"/>
</dbReference>
<reference evidence="2" key="1">
    <citation type="journal article" date="2013" name="PLoS Pathog.">
        <title>Deciphering the cryptic genome: genome-wide analyses of the rice pathogen Fusarium fujikuroi reveal complex regulation of secondary metabolism and novel metabolites.</title>
        <authorList>
            <person name="Wiemann P."/>
            <person name="Sieber C.M."/>
            <person name="von Bargen K.W."/>
            <person name="Studt L."/>
            <person name="Niehaus E.M."/>
            <person name="Espino J.J."/>
            <person name="Huss K."/>
            <person name="Michielse C.B."/>
            <person name="Albermann S."/>
            <person name="Wagner D."/>
            <person name="Bergner S.V."/>
            <person name="Connolly L.R."/>
            <person name="Fischer A."/>
            <person name="Reuter G."/>
            <person name="Kleigrewe K."/>
            <person name="Bald T."/>
            <person name="Wingfield B.D."/>
            <person name="Ophir R."/>
            <person name="Freeman S."/>
            <person name="Hippler M."/>
            <person name="Smith K.M."/>
            <person name="Brown D.W."/>
            <person name="Proctor R.H."/>
            <person name="Munsterkotter M."/>
            <person name="Freitag M."/>
            <person name="Humpf H.U."/>
            <person name="Guldener U."/>
            <person name="Tudzynski B."/>
        </authorList>
    </citation>
    <scope>NUCLEOTIDE SEQUENCE [LARGE SCALE GENOMIC DNA]</scope>
    <source>
        <strain evidence="2">CBS 195.34 / IMI 58289 / NRRL A-6831</strain>
    </source>
</reference>
<dbReference type="RefSeq" id="XP_023432823.1">
    <property type="nucleotide sequence ID" value="XM_023579122.1"/>
</dbReference>
<proteinExistence type="predicted"/>
<dbReference type="GeneID" id="35399340"/>
<dbReference type="HOGENOM" id="CLU_1147235_0_0_1"/>
<keyword evidence="2" id="KW-1185">Reference proteome</keyword>
<dbReference type="Proteomes" id="UP000016800">
    <property type="component" value="Chromosome VI"/>
</dbReference>
<sequence length="225" mass="25672">MRCDARPVISDGTKVLHRPVRLIPSHAAAALSTSCPVTFDARIMVAVYEVHRYVQSHRRPRNIWGPINMLGDSFNSLWSLPMIQEKQNTWDHVPDLENCLFTGKMPHLTAVPPPFCKAVENLTNTGRLIVQTQDQLGALRNEAAVRRTMHDTFHGDACSRVLNEWECPLQGPIATAELLDKQMVKNLVKQQEIFNTCWTFIQSMMWSRQVGKDLMIQNVPVVWDE</sequence>